<dbReference type="EMBL" id="JAOAOG010000034">
    <property type="protein sequence ID" value="KAJ6253139.1"/>
    <property type="molecule type" value="Genomic_DNA"/>
</dbReference>
<feature type="region of interest" description="Disordered" evidence="1">
    <location>
        <begin position="146"/>
        <end position="174"/>
    </location>
</feature>
<proteinExistence type="predicted"/>
<name>A0ABQ8Z8Z1_9EUKA</name>
<keyword evidence="3" id="KW-1185">Reference proteome</keyword>
<protein>
    <submittedName>
        <fullName evidence="2">Casein kinase i-like</fullName>
    </submittedName>
</protein>
<evidence type="ECO:0000256" key="1">
    <source>
        <dbReference type="SAM" id="MobiDB-lite"/>
    </source>
</evidence>
<feature type="region of interest" description="Disordered" evidence="1">
    <location>
        <begin position="87"/>
        <end position="127"/>
    </location>
</feature>
<gene>
    <name evidence="2" type="ORF">M0813_13475</name>
</gene>
<reference evidence="2" key="1">
    <citation type="submission" date="2022-08" db="EMBL/GenBank/DDBJ databases">
        <title>Novel sulfate-reducing endosymbionts in the free-living metamonad Anaeramoeba.</title>
        <authorList>
            <person name="Jerlstrom-Hultqvist J."/>
            <person name="Cepicka I."/>
            <person name="Gallot-Lavallee L."/>
            <person name="Salas-Leiva D."/>
            <person name="Curtis B.A."/>
            <person name="Zahonova K."/>
            <person name="Pipaliya S."/>
            <person name="Dacks J."/>
            <person name="Roger A.J."/>
        </authorList>
    </citation>
    <scope>NUCLEOTIDE SEQUENCE</scope>
    <source>
        <strain evidence="2">Schooner1</strain>
    </source>
</reference>
<comment type="caution">
    <text evidence="2">The sequence shown here is derived from an EMBL/GenBank/DDBJ whole genome shotgun (WGS) entry which is preliminary data.</text>
</comment>
<evidence type="ECO:0000313" key="3">
    <source>
        <dbReference type="Proteomes" id="UP001150062"/>
    </source>
</evidence>
<sequence length="438" mass="53291">MNFFSTKKFFYSCKNLEYNEKPNYSKLREIFRNLFLKRGYVYDYRFDWVVKKEKENELSQQLKRNNSATNKEKEWVENLFKNAIPREKSISNEKKSNLEEKEKNTNEENKKNNSKVDEKEKEKEKEKVYKENEFENENIFNKLEEKDKKLDKKENQDKQPKIEKVNSENQETNNIETNTEEFKIDENMIKKIQKLKTLTKERKKRHNPKLKVLIEQKLNEKSKIIFTNREKLFSSFETKEEHEKRKKDLSLYFIRKEEISRDQHKYIYHKIHKIKKLLKSNPKIENPLITKQFLQIKSCFKQKLSFDQILILHNQIKELKFIVDQRNEFLKEKNSKENMILQSQNLIFSTKKLNKIKNDQIKHATNERVKKLFETKIAVFDHIKKLDILQNDEIQKKKIKKIEKKLKKTVSQKVLVKLYDEINVFLIDVQGRLKELNN</sequence>
<evidence type="ECO:0000313" key="2">
    <source>
        <dbReference type="EMBL" id="KAJ6253139.1"/>
    </source>
</evidence>
<accession>A0ABQ8Z8Z1</accession>
<organism evidence="2 3">
    <name type="scientific">Anaeramoeba flamelloides</name>
    <dbReference type="NCBI Taxonomy" id="1746091"/>
    <lineage>
        <taxon>Eukaryota</taxon>
        <taxon>Metamonada</taxon>
        <taxon>Anaeramoebidae</taxon>
        <taxon>Anaeramoeba</taxon>
    </lineage>
</organism>
<feature type="compositionally biased region" description="Basic and acidic residues" evidence="1">
    <location>
        <begin position="146"/>
        <end position="166"/>
    </location>
</feature>
<dbReference type="Proteomes" id="UP001150062">
    <property type="component" value="Unassembled WGS sequence"/>
</dbReference>
<dbReference type="Gene3D" id="1.10.510.10">
    <property type="entry name" value="Transferase(Phosphotransferase) domain 1"/>
    <property type="match status" value="1"/>
</dbReference>